<evidence type="ECO:0000256" key="4">
    <source>
        <dbReference type="ARBA" id="ARBA00022777"/>
    </source>
</evidence>
<evidence type="ECO:0000313" key="10">
    <source>
        <dbReference type="Proteomes" id="UP000597444"/>
    </source>
</evidence>
<dbReference type="Pfam" id="PF00069">
    <property type="entry name" value="Pkinase"/>
    <property type="match status" value="1"/>
</dbReference>
<dbReference type="InterPro" id="IPR008271">
    <property type="entry name" value="Ser/Thr_kinase_AS"/>
</dbReference>
<evidence type="ECO:0000313" key="9">
    <source>
        <dbReference type="EMBL" id="GHO93865.1"/>
    </source>
</evidence>
<dbReference type="Gene3D" id="1.10.510.10">
    <property type="entry name" value="Transferase(Phosphotransferase) domain 1"/>
    <property type="match status" value="1"/>
</dbReference>
<dbReference type="PANTHER" id="PTHR24350">
    <property type="entry name" value="SERINE/THREONINE-PROTEIN KINASE IAL-RELATED"/>
    <property type="match status" value="1"/>
</dbReference>
<feature type="domain" description="Protein kinase" evidence="8">
    <location>
        <begin position="19"/>
        <end position="270"/>
    </location>
</feature>
<feature type="compositionally biased region" description="Basic residues" evidence="7">
    <location>
        <begin position="330"/>
        <end position="339"/>
    </location>
</feature>
<dbReference type="GO" id="GO:0004674">
    <property type="term" value="F:protein serine/threonine kinase activity"/>
    <property type="evidence" value="ECO:0007669"/>
    <property type="project" value="UniProtKB-KW"/>
</dbReference>
<evidence type="ECO:0000256" key="5">
    <source>
        <dbReference type="ARBA" id="ARBA00022840"/>
    </source>
</evidence>
<dbReference type="InterPro" id="IPR017441">
    <property type="entry name" value="Protein_kinase_ATP_BS"/>
</dbReference>
<keyword evidence="2" id="KW-0808">Transferase</keyword>
<keyword evidence="10" id="KW-1185">Reference proteome</keyword>
<organism evidence="9 10">
    <name type="scientific">Reticulibacter mediterranei</name>
    <dbReference type="NCBI Taxonomy" id="2778369"/>
    <lineage>
        <taxon>Bacteria</taxon>
        <taxon>Bacillati</taxon>
        <taxon>Chloroflexota</taxon>
        <taxon>Ktedonobacteria</taxon>
        <taxon>Ktedonobacterales</taxon>
        <taxon>Reticulibacteraceae</taxon>
        <taxon>Reticulibacter</taxon>
    </lineage>
</organism>
<proteinExistence type="predicted"/>
<dbReference type="PROSITE" id="PS50011">
    <property type="entry name" value="PROTEIN_KINASE_DOM"/>
    <property type="match status" value="1"/>
</dbReference>
<dbReference type="InterPro" id="IPR000719">
    <property type="entry name" value="Prot_kinase_dom"/>
</dbReference>
<evidence type="ECO:0000256" key="3">
    <source>
        <dbReference type="ARBA" id="ARBA00022741"/>
    </source>
</evidence>
<gene>
    <name evidence="9" type="ORF">KSF_039130</name>
</gene>
<accession>A0A8J3N357</accession>
<dbReference type="GO" id="GO:0005524">
    <property type="term" value="F:ATP binding"/>
    <property type="evidence" value="ECO:0007669"/>
    <property type="project" value="UniProtKB-UniRule"/>
</dbReference>
<evidence type="ECO:0000256" key="2">
    <source>
        <dbReference type="ARBA" id="ARBA00022679"/>
    </source>
</evidence>
<dbReference type="PROSITE" id="PS00108">
    <property type="entry name" value="PROTEIN_KINASE_ST"/>
    <property type="match status" value="1"/>
</dbReference>
<dbReference type="CDD" id="cd14014">
    <property type="entry name" value="STKc_PknB_like"/>
    <property type="match status" value="1"/>
</dbReference>
<dbReference type="SUPFAM" id="SSF56112">
    <property type="entry name" value="Protein kinase-like (PK-like)"/>
    <property type="match status" value="1"/>
</dbReference>
<comment type="caution">
    <text evidence="9">The sequence shown here is derived from an EMBL/GenBank/DDBJ whole genome shotgun (WGS) entry which is preliminary data.</text>
</comment>
<feature type="compositionally biased region" description="Polar residues" evidence="7">
    <location>
        <begin position="290"/>
        <end position="317"/>
    </location>
</feature>
<keyword evidence="5 6" id="KW-0067">ATP-binding</keyword>
<evidence type="ECO:0000256" key="6">
    <source>
        <dbReference type="PROSITE-ProRule" id="PRU10141"/>
    </source>
</evidence>
<evidence type="ECO:0000259" key="8">
    <source>
        <dbReference type="PROSITE" id="PS50011"/>
    </source>
</evidence>
<keyword evidence="3 6" id="KW-0547">Nucleotide-binding</keyword>
<dbReference type="EMBL" id="BNJK01000001">
    <property type="protein sequence ID" value="GHO93865.1"/>
    <property type="molecule type" value="Genomic_DNA"/>
</dbReference>
<keyword evidence="1" id="KW-0723">Serine/threonine-protein kinase</keyword>
<dbReference type="InterPro" id="IPR011009">
    <property type="entry name" value="Kinase-like_dom_sf"/>
</dbReference>
<name>A0A8J3N357_9CHLR</name>
<protein>
    <recommendedName>
        <fullName evidence="8">Protein kinase domain-containing protein</fullName>
    </recommendedName>
</protein>
<evidence type="ECO:0000256" key="1">
    <source>
        <dbReference type="ARBA" id="ARBA00022527"/>
    </source>
</evidence>
<feature type="region of interest" description="Disordered" evidence="7">
    <location>
        <begin position="282"/>
        <end position="339"/>
    </location>
</feature>
<reference evidence="9" key="1">
    <citation type="submission" date="2020-10" db="EMBL/GenBank/DDBJ databases">
        <title>Taxonomic study of unclassified bacteria belonging to the class Ktedonobacteria.</title>
        <authorList>
            <person name="Yabe S."/>
            <person name="Wang C.M."/>
            <person name="Zheng Y."/>
            <person name="Sakai Y."/>
            <person name="Cavaletti L."/>
            <person name="Monciardini P."/>
            <person name="Donadio S."/>
        </authorList>
    </citation>
    <scope>NUCLEOTIDE SEQUENCE</scope>
    <source>
        <strain evidence="9">ID150040</strain>
    </source>
</reference>
<dbReference type="RefSeq" id="WP_220204632.1">
    <property type="nucleotide sequence ID" value="NZ_BNJK01000001.1"/>
</dbReference>
<evidence type="ECO:0000256" key="7">
    <source>
        <dbReference type="SAM" id="MobiDB-lite"/>
    </source>
</evidence>
<dbReference type="AlphaFoldDB" id="A0A8J3N357"/>
<feature type="binding site" evidence="6">
    <location>
        <position position="48"/>
    </location>
    <ligand>
        <name>ATP</name>
        <dbReference type="ChEBI" id="CHEBI:30616"/>
    </ligand>
</feature>
<dbReference type="SMART" id="SM00220">
    <property type="entry name" value="S_TKc"/>
    <property type="match status" value="1"/>
</dbReference>
<dbReference type="InterPro" id="IPR030616">
    <property type="entry name" value="Aur-like"/>
</dbReference>
<dbReference type="PROSITE" id="PS00107">
    <property type="entry name" value="PROTEIN_KINASE_ATP"/>
    <property type="match status" value="1"/>
</dbReference>
<dbReference type="Proteomes" id="UP000597444">
    <property type="component" value="Unassembled WGS sequence"/>
</dbReference>
<sequence length="339" mass="38420">MTSVHAETTLLQGKRIGPYRLQRPLGHGGSAHVYLATHVQSGRHVAIKFVRRPGSDAAIKQLWNEARILPRLHHPHIVRMLDFYNNETFSFLVMEYALRGTLRQQYTVGTQLPFSTVARYVQQVAAALQYTHTFGYIHRDVKPDNLLLTLDGLVQLSDFGIATTAYYADRLRDKFGTAPYTAPEQADGNPCAASDQYSLAIVAYEWLCGHPPFAGTTQEILWQHHMVRPAALVSRGRVVPQEVEQVMQKALAKNPLHRFENVLQFSHMLTWALQQPVHPAQVQPVEGHRTSMTGTSLRRTTRNTISSVRSLPQTERTIFSRPPITQGYRPAKRRLPRFS</sequence>
<keyword evidence="4" id="KW-0418">Kinase</keyword>